<keyword evidence="6 13" id="KW-0808">Transferase</keyword>
<name>A0A2G0CKN8_9BACT</name>
<keyword evidence="10 13" id="KW-0067">ATP-binding</keyword>
<dbReference type="GO" id="GO:0003725">
    <property type="term" value="F:double-stranded RNA binding"/>
    <property type="evidence" value="ECO:0007669"/>
    <property type="project" value="UniProtKB-UniRule"/>
</dbReference>
<feature type="binding site" evidence="14">
    <location>
        <position position="141"/>
    </location>
    <ligand>
        <name>ATP</name>
        <dbReference type="ChEBI" id="CHEBI:30616"/>
    </ligand>
</feature>
<dbReference type="NCBIfam" id="TIGR00057">
    <property type="entry name" value="L-threonylcarbamoyladenylate synthase"/>
    <property type="match status" value="1"/>
</dbReference>
<dbReference type="GO" id="GO:0061710">
    <property type="term" value="F:L-threonylcarbamoyladenylate synthase"/>
    <property type="evidence" value="ECO:0007669"/>
    <property type="project" value="UniProtKB-EC"/>
</dbReference>
<evidence type="ECO:0000313" key="16">
    <source>
        <dbReference type="EMBL" id="PHL00536.1"/>
    </source>
</evidence>
<comment type="catalytic activity">
    <reaction evidence="12 13">
        <text>L-threonine + hydrogencarbonate + ATP = L-threonylcarbamoyladenylate + diphosphate + H2O</text>
        <dbReference type="Rhea" id="RHEA:36407"/>
        <dbReference type="ChEBI" id="CHEBI:15377"/>
        <dbReference type="ChEBI" id="CHEBI:17544"/>
        <dbReference type="ChEBI" id="CHEBI:30616"/>
        <dbReference type="ChEBI" id="CHEBI:33019"/>
        <dbReference type="ChEBI" id="CHEBI:57926"/>
        <dbReference type="ChEBI" id="CHEBI:73682"/>
        <dbReference type="EC" id="2.7.7.87"/>
    </reaction>
</comment>
<evidence type="ECO:0000256" key="6">
    <source>
        <dbReference type="ARBA" id="ARBA00022679"/>
    </source>
</evidence>
<dbReference type="EC" id="2.7.7.87" evidence="3 13"/>
<evidence type="ECO:0000256" key="2">
    <source>
        <dbReference type="ARBA" id="ARBA00007663"/>
    </source>
</evidence>
<dbReference type="EMBL" id="PDLO01000001">
    <property type="protein sequence ID" value="PHL00536.1"/>
    <property type="molecule type" value="Genomic_DNA"/>
</dbReference>
<dbReference type="Pfam" id="PF03481">
    <property type="entry name" value="Sua5_C"/>
    <property type="match status" value="1"/>
</dbReference>
<feature type="binding site" evidence="14">
    <location>
        <position position="133"/>
    </location>
    <ligand>
        <name>ATP</name>
        <dbReference type="ChEBI" id="CHEBI:30616"/>
    </ligand>
</feature>
<feature type="binding site" evidence="14">
    <location>
        <position position="107"/>
    </location>
    <ligand>
        <name>ATP</name>
        <dbReference type="ChEBI" id="CHEBI:30616"/>
    </ligand>
</feature>
<evidence type="ECO:0000256" key="11">
    <source>
        <dbReference type="ARBA" id="ARBA00029774"/>
    </source>
</evidence>
<keyword evidence="17" id="KW-1185">Reference proteome</keyword>
<dbReference type="GO" id="GO:0000049">
    <property type="term" value="F:tRNA binding"/>
    <property type="evidence" value="ECO:0007669"/>
    <property type="project" value="TreeGrafter"/>
</dbReference>
<dbReference type="PROSITE" id="PS51163">
    <property type="entry name" value="YRDC"/>
    <property type="match status" value="1"/>
</dbReference>
<dbReference type="InterPro" id="IPR005145">
    <property type="entry name" value="Sua5_C"/>
</dbReference>
<dbReference type="Pfam" id="PF01300">
    <property type="entry name" value="Sua5_yciO_yrdC"/>
    <property type="match status" value="1"/>
</dbReference>
<accession>A0A2G0CKN8</accession>
<sequence>MIGTDPLEAALRLRRGQLVALPTETVYGLGANALDGAAVSRIFAAKNRPSFDPLILHQSTPERIFAYARRVPEEARRLADSLWPGPLTLVLERVAAVPDLVTSGLDTVALRVPSHPLIREVLEAVDFPVAAPSANPFGFVSPVTAAHVGEQLGDRIDYILDGGPCRVGLESTIVGFPAGRPTVLRKGGTPVEEIEEVLGQSVDVRTYGSSRPAAPGMLTHHYSPGIRLHLAEETDRSGTAEHAVVRFGAPAANAFEYSLSESGNLAEAAQRLFTVLRLLAAGGYREATVPLVPDHGLGQAINDRLRRASQ</sequence>
<dbReference type="OrthoDB" id="9814580at2"/>
<evidence type="ECO:0000256" key="9">
    <source>
        <dbReference type="ARBA" id="ARBA00022741"/>
    </source>
</evidence>
<protein>
    <recommendedName>
        <fullName evidence="4 13">Threonylcarbamoyl-AMP synthase</fullName>
        <shortName evidence="13">TC-AMP synthase</shortName>
        <ecNumber evidence="3 13">2.7.7.87</ecNumber>
    </recommendedName>
    <alternativeName>
        <fullName evidence="11 13">L-threonylcarbamoyladenylate synthase</fullName>
    </alternativeName>
</protein>
<evidence type="ECO:0000256" key="8">
    <source>
        <dbReference type="ARBA" id="ARBA00022695"/>
    </source>
</evidence>
<dbReference type="GO" id="GO:0008033">
    <property type="term" value="P:tRNA processing"/>
    <property type="evidence" value="ECO:0007669"/>
    <property type="project" value="UniProtKB-KW"/>
</dbReference>
<dbReference type="InterPro" id="IPR038385">
    <property type="entry name" value="Sua5/YwlC_C"/>
</dbReference>
<dbReference type="InterPro" id="IPR010923">
    <property type="entry name" value="T(6)A37_SUA5"/>
</dbReference>
<evidence type="ECO:0000256" key="12">
    <source>
        <dbReference type="ARBA" id="ARBA00048366"/>
    </source>
</evidence>
<feature type="binding site" evidence="14">
    <location>
        <position position="25"/>
    </location>
    <ligand>
        <name>L-threonine</name>
        <dbReference type="ChEBI" id="CHEBI:57926"/>
    </ligand>
</feature>
<dbReference type="AlphaFoldDB" id="A0A2G0CKN8"/>
<evidence type="ECO:0000259" key="15">
    <source>
        <dbReference type="PROSITE" id="PS51163"/>
    </source>
</evidence>
<dbReference type="GO" id="GO:0005737">
    <property type="term" value="C:cytoplasm"/>
    <property type="evidence" value="ECO:0007669"/>
    <property type="project" value="UniProtKB-SubCell"/>
</dbReference>
<evidence type="ECO:0000256" key="1">
    <source>
        <dbReference type="ARBA" id="ARBA00004496"/>
    </source>
</evidence>
<keyword evidence="7 13" id="KW-0819">tRNA processing</keyword>
<dbReference type="InterPro" id="IPR050156">
    <property type="entry name" value="TC-AMP_synthase_SUA5"/>
</dbReference>
<feature type="binding site" evidence="14">
    <location>
        <position position="57"/>
    </location>
    <ligand>
        <name>L-threonine</name>
        <dbReference type="ChEBI" id="CHEBI:57926"/>
    </ligand>
</feature>
<dbReference type="InterPro" id="IPR006070">
    <property type="entry name" value="Sua5-like_dom"/>
</dbReference>
<proteinExistence type="inferred from homology"/>
<gene>
    <name evidence="16" type="ORF">CGL56_03625</name>
</gene>
<dbReference type="PIRSF" id="PIRSF004930">
    <property type="entry name" value="Tln_factor_SUA5"/>
    <property type="match status" value="1"/>
</dbReference>
<feature type="domain" description="YrdC-like" evidence="15">
    <location>
        <begin position="3"/>
        <end position="189"/>
    </location>
</feature>
<evidence type="ECO:0000256" key="3">
    <source>
        <dbReference type="ARBA" id="ARBA00012584"/>
    </source>
</evidence>
<feature type="binding site" evidence="14">
    <location>
        <position position="111"/>
    </location>
    <ligand>
        <name>L-threonine</name>
        <dbReference type="ChEBI" id="CHEBI:57926"/>
    </ligand>
</feature>
<feature type="binding site" evidence="14">
    <location>
        <position position="48"/>
    </location>
    <ligand>
        <name>ATP</name>
        <dbReference type="ChEBI" id="CHEBI:30616"/>
    </ligand>
</feature>
<evidence type="ECO:0000313" key="17">
    <source>
        <dbReference type="Proteomes" id="UP000226437"/>
    </source>
</evidence>
<reference evidence="16 17" key="1">
    <citation type="submission" date="2017-10" db="EMBL/GenBank/DDBJ databases">
        <title>The draft genome sequence of Lewinella marina KCTC 32374.</title>
        <authorList>
            <person name="Wang K."/>
        </authorList>
    </citation>
    <scope>NUCLEOTIDE SEQUENCE [LARGE SCALE GENOMIC DNA]</scope>
    <source>
        <strain evidence="16 17">MKG-38</strain>
    </source>
</reference>
<comment type="subcellular location">
    <subcellularLocation>
        <location evidence="1 13">Cytoplasm</location>
    </subcellularLocation>
</comment>
<dbReference type="PANTHER" id="PTHR17490">
    <property type="entry name" value="SUA5"/>
    <property type="match status" value="1"/>
</dbReference>
<feature type="binding site" evidence="14">
    <location>
        <position position="171"/>
    </location>
    <ligand>
        <name>L-threonine</name>
        <dbReference type="ChEBI" id="CHEBI:57926"/>
    </ligand>
</feature>
<comment type="similarity">
    <text evidence="2 13">Belongs to the SUA5 family.</text>
</comment>
<organism evidence="16 17">
    <name type="scientific">Neolewinella marina</name>
    <dbReference type="NCBI Taxonomy" id="438751"/>
    <lineage>
        <taxon>Bacteria</taxon>
        <taxon>Pseudomonadati</taxon>
        <taxon>Bacteroidota</taxon>
        <taxon>Saprospiria</taxon>
        <taxon>Saprospirales</taxon>
        <taxon>Lewinellaceae</taxon>
        <taxon>Neolewinella</taxon>
    </lineage>
</organism>
<evidence type="ECO:0000256" key="13">
    <source>
        <dbReference type="PIRNR" id="PIRNR004930"/>
    </source>
</evidence>
<feature type="binding site" evidence="14">
    <location>
        <position position="222"/>
    </location>
    <ligand>
        <name>ATP</name>
        <dbReference type="ChEBI" id="CHEBI:30616"/>
    </ligand>
</feature>
<feature type="binding site" evidence="14">
    <location>
        <position position="131"/>
    </location>
    <ligand>
        <name>L-threonine</name>
        <dbReference type="ChEBI" id="CHEBI:57926"/>
    </ligand>
</feature>
<dbReference type="PANTHER" id="PTHR17490:SF16">
    <property type="entry name" value="THREONYLCARBAMOYL-AMP SYNTHASE"/>
    <property type="match status" value="1"/>
</dbReference>
<comment type="function">
    <text evidence="13">Required for the formation of a threonylcarbamoyl group on adenosine at position 37 (t(6)A37) in tRNAs that read codons beginning with adenine.</text>
</comment>
<keyword evidence="5 13" id="KW-0963">Cytoplasm</keyword>
<dbReference type="Proteomes" id="UP000226437">
    <property type="component" value="Unassembled WGS sequence"/>
</dbReference>
<dbReference type="InterPro" id="IPR017945">
    <property type="entry name" value="DHBP_synth_RibB-like_a/b_dom"/>
</dbReference>
<evidence type="ECO:0000256" key="14">
    <source>
        <dbReference type="PIRSR" id="PIRSR004930-1"/>
    </source>
</evidence>
<dbReference type="Gene3D" id="3.40.50.11030">
    <property type="entry name" value="Threonylcarbamoyl-AMP synthase, C-terminal domain"/>
    <property type="match status" value="1"/>
</dbReference>
<dbReference type="SUPFAM" id="SSF55821">
    <property type="entry name" value="YrdC/RibB"/>
    <property type="match status" value="1"/>
</dbReference>
<evidence type="ECO:0000256" key="4">
    <source>
        <dbReference type="ARBA" id="ARBA00015492"/>
    </source>
</evidence>
<feature type="binding site" evidence="14">
    <location>
        <position position="185"/>
    </location>
    <ligand>
        <name>ATP</name>
        <dbReference type="ChEBI" id="CHEBI:30616"/>
    </ligand>
</feature>
<dbReference type="GO" id="GO:0006450">
    <property type="term" value="P:regulation of translational fidelity"/>
    <property type="evidence" value="ECO:0007669"/>
    <property type="project" value="TreeGrafter"/>
</dbReference>
<keyword evidence="9 13" id="KW-0547">Nucleotide-binding</keyword>
<evidence type="ECO:0000256" key="5">
    <source>
        <dbReference type="ARBA" id="ARBA00022490"/>
    </source>
</evidence>
<evidence type="ECO:0000256" key="10">
    <source>
        <dbReference type="ARBA" id="ARBA00022840"/>
    </source>
</evidence>
<dbReference type="GO" id="GO:0005524">
    <property type="term" value="F:ATP binding"/>
    <property type="evidence" value="ECO:0007669"/>
    <property type="project" value="UniProtKB-UniRule"/>
</dbReference>
<keyword evidence="8 13" id="KW-0548">Nucleotidyltransferase</keyword>
<dbReference type="Gene3D" id="3.90.870.10">
    <property type="entry name" value="DHBP synthase"/>
    <property type="match status" value="1"/>
</dbReference>
<comment type="caution">
    <text evidence="16">The sequence shown here is derived from an EMBL/GenBank/DDBJ whole genome shotgun (WGS) entry which is preliminary data.</text>
</comment>
<evidence type="ECO:0000256" key="7">
    <source>
        <dbReference type="ARBA" id="ARBA00022694"/>
    </source>
</evidence>